<dbReference type="AlphaFoldDB" id="A0A9P8TMT0"/>
<dbReference type="Proteomes" id="UP000774326">
    <property type="component" value="Unassembled WGS sequence"/>
</dbReference>
<gene>
    <name evidence="1" type="ORF">WICPIJ_004564</name>
</gene>
<sequence>MLVWKTFKKLETSAISSNLSFNSLVFSWVDFGSSSSSSDSSTSVAGVTMLTPIKLLLTERISSLTLRSQSWNNVLTLIWQFDRMDMIGGLNLTKLLLDIDISRALLFIRGSISITPSNKE</sequence>
<comment type="caution">
    <text evidence="1">The sequence shown here is derived from an EMBL/GenBank/DDBJ whole genome shotgun (WGS) entry which is preliminary data.</text>
</comment>
<evidence type="ECO:0000313" key="1">
    <source>
        <dbReference type="EMBL" id="KAH3684470.1"/>
    </source>
</evidence>
<accession>A0A9P8TMT0</accession>
<keyword evidence="2" id="KW-1185">Reference proteome</keyword>
<reference evidence="1" key="2">
    <citation type="submission" date="2021-01" db="EMBL/GenBank/DDBJ databases">
        <authorList>
            <person name="Schikora-Tamarit M.A."/>
        </authorList>
    </citation>
    <scope>NUCLEOTIDE SEQUENCE</scope>
    <source>
        <strain evidence="1">CBS2887</strain>
    </source>
</reference>
<organism evidence="1 2">
    <name type="scientific">Wickerhamomyces pijperi</name>
    <name type="common">Yeast</name>
    <name type="synonym">Pichia pijperi</name>
    <dbReference type="NCBI Taxonomy" id="599730"/>
    <lineage>
        <taxon>Eukaryota</taxon>
        <taxon>Fungi</taxon>
        <taxon>Dikarya</taxon>
        <taxon>Ascomycota</taxon>
        <taxon>Saccharomycotina</taxon>
        <taxon>Saccharomycetes</taxon>
        <taxon>Phaffomycetales</taxon>
        <taxon>Wickerhamomycetaceae</taxon>
        <taxon>Wickerhamomyces</taxon>
    </lineage>
</organism>
<protein>
    <submittedName>
        <fullName evidence="1">Uncharacterized protein</fullName>
    </submittedName>
</protein>
<dbReference type="EMBL" id="JAEUBG010002471">
    <property type="protein sequence ID" value="KAH3684470.1"/>
    <property type="molecule type" value="Genomic_DNA"/>
</dbReference>
<reference evidence="1" key="1">
    <citation type="journal article" date="2021" name="Open Biol.">
        <title>Shared evolutionary footprints suggest mitochondrial oxidative damage underlies multiple complex I losses in fungi.</title>
        <authorList>
            <person name="Schikora-Tamarit M.A."/>
            <person name="Marcet-Houben M."/>
            <person name="Nosek J."/>
            <person name="Gabaldon T."/>
        </authorList>
    </citation>
    <scope>NUCLEOTIDE SEQUENCE</scope>
    <source>
        <strain evidence="1">CBS2887</strain>
    </source>
</reference>
<name>A0A9P8TMT0_WICPI</name>
<proteinExistence type="predicted"/>
<evidence type="ECO:0000313" key="2">
    <source>
        <dbReference type="Proteomes" id="UP000774326"/>
    </source>
</evidence>